<evidence type="ECO:0000313" key="2">
    <source>
        <dbReference type="EMBL" id="PIA13823.1"/>
    </source>
</evidence>
<sequence length="161" mass="18098">MNDYTIEIISQNNEILGSVQLKNLKPDQEKKIRECLKKVFNGSNIKTTIVNFGSRTFLGRINWKIKVFVSKNQETTDSSEIYAEDFETFGDDSDTLEDNSDTLEDNSDTLEDDPEAPEDDPEAPEDNPGASNADLEFLKNKESLEEAIRNAVEADLTIQTA</sequence>
<keyword evidence="3" id="KW-1185">Reference proteome</keyword>
<reference evidence="2 3" key="1">
    <citation type="journal article" date="2015" name="Genome Biol. Evol.">
        <title>Phylogenomic analyses indicate that early fungi evolved digesting cell walls of algal ancestors of land plants.</title>
        <authorList>
            <person name="Chang Y."/>
            <person name="Wang S."/>
            <person name="Sekimoto S."/>
            <person name="Aerts A.L."/>
            <person name="Choi C."/>
            <person name="Clum A."/>
            <person name="LaButti K.M."/>
            <person name="Lindquist E.A."/>
            <person name="Yee Ngan C."/>
            <person name="Ohm R.A."/>
            <person name="Salamov A.A."/>
            <person name="Grigoriev I.V."/>
            <person name="Spatafora J.W."/>
            <person name="Berbee M.L."/>
        </authorList>
    </citation>
    <scope>NUCLEOTIDE SEQUENCE [LARGE SCALE GENOMIC DNA]</scope>
    <source>
        <strain evidence="2 3">NRRL 1564</strain>
    </source>
</reference>
<feature type="compositionally biased region" description="Acidic residues" evidence="1">
    <location>
        <begin position="88"/>
        <end position="125"/>
    </location>
</feature>
<evidence type="ECO:0000313" key="3">
    <source>
        <dbReference type="Proteomes" id="UP000242474"/>
    </source>
</evidence>
<feature type="region of interest" description="Disordered" evidence="1">
    <location>
        <begin position="88"/>
        <end position="133"/>
    </location>
</feature>
<accession>A0A2G5B448</accession>
<dbReference type="AlphaFoldDB" id="A0A2G5B448"/>
<dbReference type="Proteomes" id="UP000242474">
    <property type="component" value="Unassembled WGS sequence"/>
</dbReference>
<protein>
    <submittedName>
        <fullName evidence="2">Uncharacterized protein</fullName>
    </submittedName>
</protein>
<dbReference type="EMBL" id="KZ303526">
    <property type="protein sequence ID" value="PIA13823.1"/>
    <property type="molecule type" value="Genomic_DNA"/>
</dbReference>
<evidence type="ECO:0000256" key="1">
    <source>
        <dbReference type="SAM" id="MobiDB-lite"/>
    </source>
</evidence>
<proteinExistence type="predicted"/>
<gene>
    <name evidence="2" type="ORF">COEREDRAFT_89248</name>
</gene>
<organism evidence="2 3">
    <name type="scientific">Coemansia reversa (strain ATCC 12441 / NRRL 1564)</name>
    <dbReference type="NCBI Taxonomy" id="763665"/>
    <lineage>
        <taxon>Eukaryota</taxon>
        <taxon>Fungi</taxon>
        <taxon>Fungi incertae sedis</taxon>
        <taxon>Zoopagomycota</taxon>
        <taxon>Kickxellomycotina</taxon>
        <taxon>Kickxellomycetes</taxon>
        <taxon>Kickxellales</taxon>
        <taxon>Kickxellaceae</taxon>
        <taxon>Coemansia</taxon>
    </lineage>
</organism>
<name>A0A2G5B448_COERN</name>